<comment type="subcellular location">
    <subcellularLocation>
        <location evidence="1">Cell membrane</location>
        <topology evidence="1">Multi-pass membrane protein</topology>
    </subcellularLocation>
</comment>
<evidence type="ECO:0000256" key="4">
    <source>
        <dbReference type="ARBA" id="ARBA00022989"/>
    </source>
</evidence>
<feature type="transmembrane region" description="Helical" evidence="6">
    <location>
        <begin position="29"/>
        <end position="52"/>
    </location>
</feature>
<keyword evidence="4 6" id="KW-1133">Transmembrane helix</keyword>
<dbReference type="Pfam" id="PF02653">
    <property type="entry name" value="BPD_transp_2"/>
    <property type="match status" value="1"/>
</dbReference>
<evidence type="ECO:0000256" key="3">
    <source>
        <dbReference type="ARBA" id="ARBA00022692"/>
    </source>
</evidence>
<feature type="transmembrane region" description="Helical" evidence="6">
    <location>
        <begin position="130"/>
        <end position="152"/>
    </location>
</feature>
<reference evidence="7 8" key="1">
    <citation type="submission" date="2016-10" db="EMBL/GenBank/DDBJ databases">
        <authorList>
            <person name="Varghese N."/>
            <person name="Submissions S."/>
        </authorList>
    </citation>
    <scope>NUCLEOTIDE SEQUENCE [LARGE SCALE GENOMIC DNA]</scope>
    <source>
        <strain evidence="7 8">CGMCC 1.6377</strain>
    </source>
</reference>
<dbReference type="PANTHER" id="PTHR47089">
    <property type="entry name" value="ABC TRANSPORTER, PERMEASE PROTEIN"/>
    <property type="match status" value="1"/>
</dbReference>
<dbReference type="GO" id="GO:0022857">
    <property type="term" value="F:transmembrane transporter activity"/>
    <property type="evidence" value="ECO:0007669"/>
    <property type="project" value="InterPro"/>
</dbReference>
<dbReference type="CDD" id="cd06580">
    <property type="entry name" value="TM_PBP1_transp_TpRbsC_like"/>
    <property type="match status" value="1"/>
</dbReference>
<feature type="transmembrane region" description="Helical" evidence="6">
    <location>
        <begin position="216"/>
        <end position="235"/>
    </location>
</feature>
<dbReference type="AlphaFoldDB" id="A0A1I2ZLS2"/>
<evidence type="ECO:0000256" key="5">
    <source>
        <dbReference type="ARBA" id="ARBA00023136"/>
    </source>
</evidence>
<keyword evidence="7" id="KW-0762">Sugar transport</keyword>
<feature type="transmembrane region" description="Helical" evidence="6">
    <location>
        <begin position="341"/>
        <end position="359"/>
    </location>
</feature>
<sequence>MSGSETGSDGGALGALAARLLDASVLERIGIGIASTALALLIGLVIAAAAGYDSIRFANQLLVGAFGSERAIARTLRSTTIFVMTGVAVAVAFRAGVFNIGVQGQFVVGGFSTVVSIVWLGAFVPSGAVGGIVLMLFGTAVGVVAGGLYGALPGVMKAYGDANEIITTIMLNFIATGFVGWLVAGPFGAPEATATRTRRLPESVGLPQVVFGDPNLSIVGILLMLGVVALIAVIMTRTRFGYDMVTSGYQDTAATYSGVDAKRMVISTMALSGMVAGLTGALFVIMIQGYYTDPSGIGNYGFDAIAVSLLAANNPVGVLPAGLLFGGLESAGSHVQINSDIPVQLIDGIVGLVVLFVAAPELFRMIAARTGLGGDAE</sequence>
<dbReference type="GO" id="GO:0005886">
    <property type="term" value="C:plasma membrane"/>
    <property type="evidence" value="ECO:0007669"/>
    <property type="project" value="UniProtKB-SubCell"/>
</dbReference>
<feature type="transmembrane region" description="Helical" evidence="6">
    <location>
        <begin position="105"/>
        <end position="124"/>
    </location>
</feature>
<organism evidence="7 8">
    <name type="scientific">Halorubrum aquaticum</name>
    <dbReference type="NCBI Taxonomy" id="387340"/>
    <lineage>
        <taxon>Archaea</taxon>
        <taxon>Methanobacteriati</taxon>
        <taxon>Methanobacteriota</taxon>
        <taxon>Stenosarchaea group</taxon>
        <taxon>Halobacteria</taxon>
        <taxon>Halobacteriales</taxon>
        <taxon>Haloferacaceae</taxon>
        <taxon>Halorubrum</taxon>
    </lineage>
</organism>
<name>A0A1I2ZLS2_9EURY</name>
<keyword evidence="8" id="KW-1185">Reference proteome</keyword>
<keyword evidence="2" id="KW-1003">Cell membrane</keyword>
<evidence type="ECO:0000313" key="7">
    <source>
        <dbReference type="EMBL" id="SFH38674.1"/>
    </source>
</evidence>
<evidence type="ECO:0000256" key="2">
    <source>
        <dbReference type="ARBA" id="ARBA00022475"/>
    </source>
</evidence>
<dbReference type="InterPro" id="IPR001851">
    <property type="entry name" value="ABC_transp_permease"/>
</dbReference>
<feature type="transmembrane region" description="Helical" evidence="6">
    <location>
        <begin position="72"/>
        <end position="93"/>
    </location>
</feature>
<evidence type="ECO:0000256" key="1">
    <source>
        <dbReference type="ARBA" id="ARBA00004651"/>
    </source>
</evidence>
<accession>A0A1I2ZLS2</accession>
<feature type="transmembrane region" description="Helical" evidence="6">
    <location>
        <begin position="270"/>
        <end position="291"/>
    </location>
</feature>
<dbReference type="RefSeq" id="WP_394349700.1">
    <property type="nucleotide sequence ID" value="NZ_BAAADP010000005.1"/>
</dbReference>
<feature type="transmembrane region" description="Helical" evidence="6">
    <location>
        <begin position="164"/>
        <end position="184"/>
    </location>
</feature>
<evidence type="ECO:0000313" key="8">
    <source>
        <dbReference type="Proteomes" id="UP000323537"/>
    </source>
</evidence>
<dbReference type="PANTHER" id="PTHR47089:SF1">
    <property type="entry name" value="GUANOSINE ABC TRANSPORTER PERMEASE PROTEIN NUPP"/>
    <property type="match status" value="1"/>
</dbReference>
<dbReference type="EMBL" id="FOPZ01000002">
    <property type="protein sequence ID" value="SFH38674.1"/>
    <property type="molecule type" value="Genomic_DNA"/>
</dbReference>
<proteinExistence type="predicted"/>
<evidence type="ECO:0000256" key="6">
    <source>
        <dbReference type="SAM" id="Phobius"/>
    </source>
</evidence>
<keyword evidence="5 6" id="KW-0472">Membrane</keyword>
<keyword evidence="3 6" id="KW-0812">Transmembrane</keyword>
<protein>
    <submittedName>
        <fullName evidence="7">Simple sugar transport system permease protein</fullName>
    </submittedName>
</protein>
<keyword evidence="7" id="KW-0813">Transport</keyword>
<dbReference type="Proteomes" id="UP000323537">
    <property type="component" value="Unassembled WGS sequence"/>
</dbReference>
<gene>
    <name evidence="7" type="ORF">SAMN04488066_102249</name>
</gene>